<feature type="chain" id="PRO_5032601261" evidence="5">
    <location>
        <begin position="27"/>
        <end position="191"/>
    </location>
</feature>
<dbReference type="AlphaFoldDB" id="A0A7T4KHJ5"/>
<comment type="subcellular location">
    <subcellularLocation>
        <location evidence="1">Cell outer membrane</location>
    </subcellularLocation>
</comment>
<dbReference type="InterPro" id="IPR006664">
    <property type="entry name" value="OMP_bac"/>
</dbReference>
<dbReference type="PANTHER" id="PTHR30329">
    <property type="entry name" value="STATOR ELEMENT OF FLAGELLAR MOTOR COMPLEX"/>
    <property type="match status" value="1"/>
</dbReference>
<evidence type="ECO:0000256" key="3">
    <source>
        <dbReference type="ARBA" id="ARBA00023237"/>
    </source>
</evidence>
<name>A0A7T4KHJ5_9FUSO</name>
<dbReference type="CDD" id="cd07185">
    <property type="entry name" value="OmpA_C-like"/>
    <property type="match status" value="1"/>
</dbReference>
<dbReference type="Proteomes" id="UP000595577">
    <property type="component" value="Chromosome"/>
</dbReference>
<reference evidence="7 8" key="1">
    <citation type="submission" date="2020-12" db="EMBL/GenBank/DDBJ databases">
        <title>FDA dAtabase for Regulatory Grade micrObial Sequences (FDA-ARGOS): Supporting development and validation of Infectious Disease Dx tests.</title>
        <authorList>
            <person name="Sproer C."/>
            <person name="Gronow S."/>
            <person name="Severitt S."/>
            <person name="Schroder I."/>
            <person name="Tallon L."/>
            <person name="Sadzewicz L."/>
            <person name="Zhao X."/>
            <person name="Boylan J."/>
            <person name="Ott S."/>
            <person name="Bowen H."/>
            <person name="Vavikolanu K."/>
            <person name="Mehta A."/>
            <person name="Aluvathingal J."/>
            <person name="Nadendla S."/>
            <person name="Lowell S."/>
            <person name="Myers T."/>
            <person name="Yan Y."/>
            <person name="Sichtig H."/>
        </authorList>
    </citation>
    <scope>NUCLEOTIDE SEQUENCE [LARGE SCALE GENOMIC DNA]</scope>
    <source>
        <strain evidence="7 8">FDAARGOS_999</strain>
    </source>
</reference>
<dbReference type="PRINTS" id="PR01021">
    <property type="entry name" value="OMPADOMAIN"/>
</dbReference>
<dbReference type="InterPro" id="IPR006665">
    <property type="entry name" value="OmpA-like"/>
</dbReference>
<dbReference type="RefSeq" id="WP_198481190.1">
    <property type="nucleotide sequence ID" value="NZ_CP066022.1"/>
</dbReference>
<gene>
    <name evidence="7" type="ORF">I6H56_04840</name>
</gene>
<dbReference type="SUPFAM" id="SSF103088">
    <property type="entry name" value="OmpA-like"/>
    <property type="match status" value="1"/>
</dbReference>
<keyword evidence="3" id="KW-0998">Cell outer membrane</keyword>
<dbReference type="EMBL" id="CP066022">
    <property type="protein sequence ID" value="QQB74782.1"/>
    <property type="molecule type" value="Genomic_DNA"/>
</dbReference>
<evidence type="ECO:0000256" key="2">
    <source>
        <dbReference type="ARBA" id="ARBA00023136"/>
    </source>
</evidence>
<evidence type="ECO:0000256" key="4">
    <source>
        <dbReference type="PROSITE-ProRule" id="PRU00473"/>
    </source>
</evidence>
<dbReference type="Gene3D" id="3.30.1330.60">
    <property type="entry name" value="OmpA-like domain"/>
    <property type="match status" value="1"/>
</dbReference>
<organism evidence="7 8">
    <name type="scientific">Fusobacterium canifelinum</name>
    <dbReference type="NCBI Taxonomy" id="285729"/>
    <lineage>
        <taxon>Bacteria</taxon>
        <taxon>Fusobacteriati</taxon>
        <taxon>Fusobacteriota</taxon>
        <taxon>Fusobacteriia</taxon>
        <taxon>Fusobacteriales</taxon>
        <taxon>Fusobacteriaceae</taxon>
        <taxon>Fusobacterium</taxon>
    </lineage>
</organism>
<keyword evidence="5" id="KW-0732">Signal</keyword>
<evidence type="ECO:0000256" key="1">
    <source>
        <dbReference type="ARBA" id="ARBA00004442"/>
    </source>
</evidence>
<dbReference type="PANTHER" id="PTHR30329:SF21">
    <property type="entry name" value="LIPOPROTEIN YIAD-RELATED"/>
    <property type="match status" value="1"/>
</dbReference>
<feature type="signal peptide" evidence="5">
    <location>
        <begin position="1"/>
        <end position="26"/>
    </location>
</feature>
<evidence type="ECO:0000259" key="6">
    <source>
        <dbReference type="PROSITE" id="PS51123"/>
    </source>
</evidence>
<sequence>MGKRKNSTTTIMVMLFLLVFSLPALAVQTLTTTQMRENSIRINALELKNIDILNSEAPKEMTIVLDERSLNFDFDKSNVKPQYYDLLTNIKEFVEQNNYEITIVGHTDSIGSNAYNFKLSRRRAESVKAKLLEFGLSEDRIVGIEAMGEEQPIATNETKEGRAQNRRVEFKLVQRETVQGTVATPEASENK</sequence>
<protein>
    <submittedName>
        <fullName evidence="7">OmpA family protein</fullName>
    </submittedName>
</protein>
<evidence type="ECO:0000256" key="5">
    <source>
        <dbReference type="SAM" id="SignalP"/>
    </source>
</evidence>
<accession>A0A7T4KHJ5</accession>
<dbReference type="GO" id="GO:0009279">
    <property type="term" value="C:cell outer membrane"/>
    <property type="evidence" value="ECO:0007669"/>
    <property type="project" value="UniProtKB-SubCell"/>
</dbReference>
<dbReference type="Pfam" id="PF00691">
    <property type="entry name" value="OmpA"/>
    <property type="match status" value="1"/>
</dbReference>
<evidence type="ECO:0000313" key="8">
    <source>
        <dbReference type="Proteomes" id="UP000595577"/>
    </source>
</evidence>
<evidence type="ECO:0000313" key="7">
    <source>
        <dbReference type="EMBL" id="QQB74782.1"/>
    </source>
</evidence>
<dbReference type="InterPro" id="IPR050330">
    <property type="entry name" value="Bact_OuterMem_StrucFunc"/>
</dbReference>
<feature type="domain" description="OmpA-like" evidence="6">
    <location>
        <begin position="59"/>
        <end position="176"/>
    </location>
</feature>
<dbReference type="PROSITE" id="PS51123">
    <property type="entry name" value="OMPA_2"/>
    <property type="match status" value="1"/>
</dbReference>
<proteinExistence type="predicted"/>
<keyword evidence="2 4" id="KW-0472">Membrane</keyword>
<dbReference type="InterPro" id="IPR036737">
    <property type="entry name" value="OmpA-like_sf"/>
</dbReference>